<proteinExistence type="predicted"/>
<feature type="transmembrane region" description="Helical" evidence="1">
    <location>
        <begin position="12"/>
        <end position="36"/>
    </location>
</feature>
<feature type="transmembrane region" description="Helical" evidence="1">
    <location>
        <begin position="56"/>
        <end position="77"/>
    </location>
</feature>
<dbReference type="Proteomes" id="UP000799436">
    <property type="component" value="Unassembled WGS sequence"/>
</dbReference>
<dbReference type="EMBL" id="ML995844">
    <property type="protein sequence ID" value="KAF2768427.1"/>
    <property type="molecule type" value="Genomic_DNA"/>
</dbReference>
<name>A0A6G1L6C4_9PEZI</name>
<gene>
    <name evidence="2" type="ORF">EJ03DRAFT_328275</name>
</gene>
<keyword evidence="3" id="KW-1185">Reference proteome</keyword>
<sequence>MADDTVGLIDIIAEVLTTFGNVLVWLFSCIPLAAMTNASLLVVPSNFLDNDLDGRVLVTAVIAALHGMFGIVPCAYLKDREGWSAWRAVFAILFAEFCLVVLANVIGWGLWAACHWQTVVGKGKEMWTKLNTGLADGRDAGNAVDVEVGLMAVVAVPVKEQQ</sequence>
<accession>A0A6G1L6C4</accession>
<dbReference type="AlphaFoldDB" id="A0A6G1L6C4"/>
<evidence type="ECO:0000313" key="3">
    <source>
        <dbReference type="Proteomes" id="UP000799436"/>
    </source>
</evidence>
<evidence type="ECO:0000313" key="2">
    <source>
        <dbReference type="EMBL" id="KAF2768427.1"/>
    </source>
</evidence>
<evidence type="ECO:0000256" key="1">
    <source>
        <dbReference type="SAM" id="Phobius"/>
    </source>
</evidence>
<feature type="transmembrane region" description="Helical" evidence="1">
    <location>
        <begin position="89"/>
        <end position="111"/>
    </location>
</feature>
<organism evidence="2 3">
    <name type="scientific">Teratosphaeria nubilosa</name>
    <dbReference type="NCBI Taxonomy" id="161662"/>
    <lineage>
        <taxon>Eukaryota</taxon>
        <taxon>Fungi</taxon>
        <taxon>Dikarya</taxon>
        <taxon>Ascomycota</taxon>
        <taxon>Pezizomycotina</taxon>
        <taxon>Dothideomycetes</taxon>
        <taxon>Dothideomycetidae</taxon>
        <taxon>Mycosphaerellales</taxon>
        <taxon>Teratosphaeriaceae</taxon>
        <taxon>Teratosphaeria</taxon>
    </lineage>
</organism>
<reference evidence="2" key="1">
    <citation type="journal article" date="2020" name="Stud. Mycol.">
        <title>101 Dothideomycetes genomes: a test case for predicting lifestyles and emergence of pathogens.</title>
        <authorList>
            <person name="Haridas S."/>
            <person name="Albert R."/>
            <person name="Binder M."/>
            <person name="Bloem J."/>
            <person name="Labutti K."/>
            <person name="Salamov A."/>
            <person name="Andreopoulos B."/>
            <person name="Baker S."/>
            <person name="Barry K."/>
            <person name="Bills G."/>
            <person name="Bluhm B."/>
            <person name="Cannon C."/>
            <person name="Castanera R."/>
            <person name="Culley D."/>
            <person name="Daum C."/>
            <person name="Ezra D."/>
            <person name="Gonzalez J."/>
            <person name="Henrissat B."/>
            <person name="Kuo A."/>
            <person name="Liang C."/>
            <person name="Lipzen A."/>
            <person name="Lutzoni F."/>
            <person name="Magnuson J."/>
            <person name="Mondo S."/>
            <person name="Nolan M."/>
            <person name="Ohm R."/>
            <person name="Pangilinan J."/>
            <person name="Park H.-J."/>
            <person name="Ramirez L."/>
            <person name="Alfaro M."/>
            <person name="Sun H."/>
            <person name="Tritt A."/>
            <person name="Yoshinaga Y."/>
            <person name="Zwiers L.-H."/>
            <person name="Turgeon B."/>
            <person name="Goodwin S."/>
            <person name="Spatafora J."/>
            <person name="Crous P."/>
            <person name="Grigoriev I."/>
        </authorList>
    </citation>
    <scope>NUCLEOTIDE SEQUENCE</scope>
    <source>
        <strain evidence="2">CBS 116005</strain>
    </source>
</reference>
<keyword evidence="1" id="KW-0472">Membrane</keyword>
<keyword evidence="1" id="KW-0812">Transmembrane</keyword>
<protein>
    <submittedName>
        <fullName evidence="2">Uncharacterized protein</fullName>
    </submittedName>
</protein>
<keyword evidence="1" id="KW-1133">Transmembrane helix</keyword>